<feature type="chain" id="PRO_5004630210" description="beta-N-acetylhexosaminidase" evidence="6">
    <location>
        <begin position="25"/>
        <end position="567"/>
    </location>
</feature>
<dbReference type="InterPro" id="IPR036962">
    <property type="entry name" value="Glyco_hydro_3_N_sf"/>
</dbReference>
<dbReference type="AlphaFoldDB" id="U2LJK5"/>
<comment type="similarity">
    <text evidence="2">Belongs to the glycosyl hydrolase 3 family.</text>
</comment>
<dbReference type="EMBL" id="AUZJ01000058">
    <property type="protein sequence ID" value="ERF59789.1"/>
    <property type="molecule type" value="Genomic_DNA"/>
</dbReference>
<dbReference type="InterPro" id="IPR017853">
    <property type="entry name" value="GH"/>
</dbReference>
<keyword evidence="11" id="KW-1185">Reference proteome</keyword>
<protein>
    <recommendedName>
        <fullName evidence="3">beta-N-acetylhexosaminidase</fullName>
        <ecNumber evidence="3">3.2.1.52</ecNumber>
    </recommendedName>
</protein>
<dbReference type="Gene3D" id="3.20.20.300">
    <property type="entry name" value="Glycoside hydrolase, family 3, N-terminal domain"/>
    <property type="match status" value="1"/>
</dbReference>
<dbReference type="InterPro" id="IPR036881">
    <property type="entry name" value="Glyco_hydro_3_C_sf"/>
</dbReference>
<dbReference type="InterPro" id="IPR001764">
    <property type="entry name" value="Glyco_hydro_3_N"/>
</dbReference>
<dbReference type="GO" id="GO:0005975">
    <property type="term" value="P:carbohydrate metabolic process"/>
    <property type="evidence" value="ECO:0007669"/>
    <property type="project" value="InterPro"/>
</dbReference>
<evidence type="ECO:0000313" key="11">
    <source>
        <dbReference type="Proteomes" id="UP000016646"/>
    </source>
</evidence>
<keyword evidence="4 8" id="KW-0378">Hydrolase</keyword>
<organism evidence="8 10">
    <name type="scientific">Treponema socranskii subsp. socranskii VPI DR56BR1116 = ATCC 35536</name>
    <dbReference type="NCBI Taxonomy" id="1125725"/>
    <lineage>
        <taxon>Bacteria</taxon>
        <taxon>Pseudomonadati</taxon>
        <taxon>Spirochaetota</taxon>
        <taxon>Spirochaetia</taxon>
        <taxon>Spirochaetales</taxon>
        <taxon>Treponemataceae</taxon>
        <taxon>Treponema</taxon>
    </lineage>
</organism>
<dbReference type="PANTHER" id="PTHR30480:SF13">
    <property type="entry name" value="BETA-HEXOSAMINIDASE"/>
    <property type="match status" value="1"/>
</dbReference>
<dbReference type="PANTHER" id="PTHR30480">
    <property type="entry name" value="BETA-HEXOSAMINIDASE-RELATED"/>
    <property type="match status" value="1"/>
</dbReference>
<dbReference type="Pfam" id="PF00933">
    <property type="entry name" value="Glyco_hydro_3"/>
    <property type="match status" value="1"/>
</dbReference>
<dbReference type="STRING" id="1125725.HMPREF1325_0974"/>
<evidence type="ECO:0000256" key="5">
    <source>
        <dbReference type="ARBA" id="ARBA00023295"/>
    </source>
</evidence>
<dbReference type="OrthoDB" id="9805821at2"/>
<dbReference type="EC" id="3.2.1.52" evidence="3"/>
<evidence type="ECO:0000256" key="3">
    <source>
        <dbReference type="ARBA" id="ARBA00012663"/>
    </source>
</evidence>
<evidence type="ECO:0000313" key="8">
    <source>
        <dbReference type="EMBL" id="ERF59789.1"/>
    </source>
</evidence>
<dbReference type="eggNOG" id="COG1472">
    <property type="taxonomic scope" value="Bacteria"/>
</dbReference>
<dbReference type="EMBL" id="AVQI01000022">
    <property type="protein sequence ID" value="ERK04446.1"/>
    <property type="molecule type" value="Genomic_DNA"/>
</dbReference>
<comment type="caution">
    <text evidence="8">The sequence shown here is derived from an EMBL/GenBank/DDBJ whole genome shotgun (WGS) entry which is preliminary data.</text>
</comment>
<dbReference type="GO" id="GO:0004563">
    <property type="term" value="F:beta-N-acetylhexosaminidase activity"/>
    <property type="evidence" value="ECO:0007669"/>
    <property type="project" value="UniProtKB-EC"/>
</dbReference>
<evidence type="ECO:0000256" key="2">
    <source>
        <dbReference type="ARBA" id="ARBA00005336"/>
    </source>
</evidence>
<proteinExistence type="inferred from homology"/>
<evidence type="ECO:0000256" key="4">
    <source>
        <dbReference type="ARBA" id="ARBA00022801"/>
    </source>
</evidence>
<evidence type="ECO:0000313" key="9">
    <source>
        <dbReference type="EMBL" id="ERK04446.1"/>
    </source>
</evidence>
<keyword evidence="6" id="KW-0732">Signal</keyword>
<reference evidence="10 11" key="1">
    <citation type="submission" date="2013-08" db="EMBL/GenBank/DDBJ databases">
        <authorList>
            <person name="Durkin A.S."/>
            <person name="Haft D.R."/>
            <person name="McCorrison J."/>
            <person name="Torralba M."/>
            <person name="Gillis M."/>
            <person name="Haft D.H."/>
            <person name="Methe B."/>
            <person name="Sutton G."/>
            <person name="Nelson K.E."/>
        </authorList>
    </citation>
    <scope>NUCLEOTIDE SEQUENCE [LARGE SCALE GENOMIC DNA]</scope>
    <source>
        <strain evidence="9 11">ATCC 35536</strain>
        <strain evidence="8 10">VPI DR56BR1116</strain>
    </source>
</reference>
<dbReference type="InterPro" id="IPR050226">
    <property type="entry name" value="NagZ_Beta-hexosaminidase"/>
</dbReference>
<evidence type="ECO:0000256" key="1">
    <source>
        <dbReference type="ARBA" id="ARBA00001231"/>
    </source>
</evidence>
<dbReference type="PATRIC" id="fig|1125725.3.peg.2295"/>
<name>U2LJK5_TRESO</name>
<dbReference type="RefSeq" id="WP_021331267.1">
    <property type="nucleotide sequence ID" value="NZ_AUZJ01000058.1"/>
</dbReference>
<evidence type="ECO:0000259" key="7">
    <source>
        <dbReference type="Pfam" id="PF00933"/>
    </source>
</evidence>
<keyword evidence="5" id="KW-0326">Glycosidase</keyword>
<sequence length="567" mass="61987">MKRFAKSLLLIINIMIASLPPLFAQSGKSNGPLPANVTFWSDYPADILARTIVERMSDAECLSQIFMFGWAGAEPEQLLYDWVSRGLGSVKVFGWNTDDIRLVADSIFSLQRSASQTRFKIPLFVATDQEGGWIRHVKGETSVTPGNMAIGAAGYPVDAWYSAYYISREIKALGINMNFAPSVDLFTDRASSIIGPRSFGDNPEYAGILGAAFCAGSVAAGVIPTAKHFPGHGDTDGDSHVKLPEIDIDEKTFTHRELVPFEYLVKRKISAIMSGHLSFPKIDASGAPASLSKYFLTDLLRGKLGFDGLIITDDMMMNGDTLYAGSLTNAFYLAIAAGNDILISSTTARLNEPLWSVNLERMKTDGAFRDRVHDAAYRVLKAKLDYFKSGNAAPLYPDAAAIGRHIPDREGEKFFLEQACRSITLYKKGTVPLSAKDAGRVLFVGSLSRFFSEGKRRYASSGDYRFSLEPGPNETQYMCDHILESAASYDTIVCCVSNAQSAHIARTLKGSGKRVVIFSIMSPEHSLDFGWADSVVMGYSWSSYTLDAMFGALAGEYAARGTLPFKP</sequence>
<dbReference type="Gene3D" id="3.40.50.1700">
    <property type="entry name" value="Glycoside hydrolase family 3 C-terminal domain"/>
    <property type="match status" value="1"/>
</dbReference>
<dbReference type="Proteomes" id="UP000016412">
    <property type="component" value="Unassembled WGS sequence"/>
</dbReference>
<feature type="signal peptide" evidence="6">
    <location>
        <begin position="1"/>
        <end position="24"/>
    </location>
</feature>
<evidence type="ECO:0000313" key="10">
    <source>
        <dbReference type="Proteomes" id="UP000016412"/>
    </source>
</evidence>
<comment type="catalytic activity">
    <reaction evidence="1">
        <text>Hydrolysis of terminal non-reducing N-acetyl-D-hexosamine residues in N-acetyl-beta-D-hexosaminides.</text>
        <dbReference type="EC" id="3.2.1.52"/>
    </reaction>
</comment>
<gene>
    <name evidence="9" type="ORF">HMPREF0860_1740</name>
    <name evidence="8" type="ORF">HMPREF1325_0974</name>
</gene>
<feature type="domain" description="Glycoside hydrolase family 3 N-terminal" evidence="7">
    <location>
        <begin position="85"/>
        <end position="380"/>
    </location>
</feature>
<dbReference type="Proteomes" id="UP000016646">
    <property type="component" value="Unassembled WGS sequence"/>
</dbReference>
<evidence type="ECO:0000256" key="6">
    <source>
        <dbReference type="SAM" id="SignalP"/>
    </source>
</evidence>
<dbReference type="SUPFAM" id="SSF51445">
    <property type="entry name" value="(Trans)glycosidases"/>
    <property type="match status" value="1"/>
</dbReference>
<accession>U2LJK5</accession>
<dbReference type="GO" id="GO:0009254">
    <property type="term" value="P:peptidoglycan turnover"/>
    <property type="evidence" value="ECO:0007669"/>
    <property type="project" value="TreeGrafter"/>
</dbReference>